<dbReference type="Pfam" id="PF02720">
    <property type="entry name" value="DUF222"/>
    <property type="match status" value="1"/>
</dbReference>
<dbReference type="CDD" id="cd00085">
    <property type="entry name" value="HNHc"/>
    <property type="match status" value="1"/>
</dbReference>
<dbReference type="Proteomes" id="UP000297643">
    <property type="component" value="Unassembled WGS sequence"/>
</dbReference>
<name>A0A4R8W598_9MICO</name>
<keyword evidence="3" id="KW-0378">Hydrolase</keyword>
<gene>
    <name evidence="3" type="ORF">E3O32_11510</name>
</gene>
<dbReference type="SMART" id="SM00507">
    <property type="entry name" value="HNHc"/>
    <property type="match status" value="1"/>
</dbReference>
<evidence type="ECO:0000313" key="4">
    <source>
        <dbReference type="Proteomes" id="UP000297643"/>
    </source>
</evidence>
<feature type="region of interest" description="Disordered" evidence="1">
    <location>
        <begin position="406"/>
        <end position="435"/>
    </location>
</feature>
<evidence type="ECO:0000313" key="3">
    <source>
        <dbReference type="EMBL" id="TFC02493.1"/>
    </source>
</evidence>
<proteinExistence type="predicted"/>
<keyword evidence="4" id="KW-1185">Reference proteome</keyword>
<dbReference type="RefSeq" id="WP_134509627.1">
    <property type="nucleotide sequence ID" value="NZ_SOFM01000035.1"/>
</dbReference>
<keyword evidence="3" id="KW-0255">Endonuclease</keyword>
<dbReference type="EMBL" id="SOFM01000035">
    <property type="protein sequence ID" value="TFC02493.1"/>
    <property type="molecule type" value="Genomic_DNA"/>
</dbReference>
<dbReference type="InterPro" id="IPR003870">
    <property type="entry name" value="DUF222"/>
</dbReference>
<sequence>MVTLVSTTQQQLGLLFDAVAVADRVIAQCFAFRAELIDQTRRFSEAHAGEIPRGPQALWSREEIAKRELSSELAVTLRIPERSAETLLAESRALVQDLPATRAALHDGVISYRHAQAIVQQSWSIPVQGLAAFEQALLPSAEHLTVAKLKHKARLLRERLHPETITARHAESIAKRTSSVEAGAYGMATLFLTTGAELVQAIFTRATDLAASLQSPDETRTLTQVRTDVLSDLLIHGVTPTGVGTGVKATVQVTVPVLTLLGHSEEPGYLEGYGPIDPATARDLASRAPSFTRLLTHPETGVILSVGRDRYKPPKAMRRFLRLRDETCRFPGCNRPARGAELDHSHDWGLLGETAHDNLAHLCRPNHALKTQTRWSVAQQPGGILTWTSPTGREFITEPATILPTVLPTGPPKAGPPPVGPPTAAASDLPDDPPF</sequence>
<feature type="domain" description="HNH nuclease" evidence="2">
    <location>
        <begin position="316"/>
        <end position="368"/>
    </location>
</feature>
<reference evidence="3 4" key="1">
    <citation type="submission" date="2019-03" db="EMBL/GenBank/DDBJ databases">
        <title>Genomics of glacier-inhabiting Cryobacterium strains.</title>
        <authorList>
            <person name="Liu Q."/>
            <person name="Xin Y.-H."/>
        </authorList>
    </citation>
    <scope>NUCLEOTIDE SEQUENCE [LARGE SCALE GENOMIC DNA]</scope>
    <source>
        <strain evidence="3 4">RHLT2-21</strain>
    </source>
</reference>
<accession>A0A4R8W598</accession>
<evidence type="ECO:0000256" key="1">
    <source>
        <dbReference type="SAM" id="MobiDB-lite"/>
    </source>
</evidence>
<dbReference type="InterPro" id="IPR003615">
    <property type="entry name" value="HNH_nuc"/>
</dbReference>
<dbReference type="GO" id="GO:0004519">
    <property type="term" value="F:endonuclease activity"/>
    <property type="evidence" value="ECO:0007669"/>
    <property type="project" value="UniProtKB-KW"/>
</dbReference>
<keyword evidence="3" id="KW-0540">Nuclease</keyword>
<dbReference type="AlphaFoldDB" id="A0A4R8W598"/>
<evidence type="ECO:0000259" key="2">
    <source>
        <dbReference type="SMART" id="SM00507"/>
    </source>
</evidence>
<comment type="caution">
    <text evidence="3">The sequence shown here is derived from an EMBL/GenBank/DDBJ whole genome shotgun (WGS) entry which is preliminary data.</text>
</comment>
<organism evidence="3 4">
    <name type="scientific">Cryobacterium mannosilyticum</name>
    <dbReference type="NCBI Taxonomy" id="1259190"/>
    <lineage>
        <taxon>Bacteria</taxon>
        <taxon>Bacillati</taxon>
        <taxon>Actinomycetota</taxon>
        <taxon>Actinomycetes</taxon>
        <taxon>Micrococcales</taxon>
        <taxon>Microbacteriaceae</taxon>
        <taxon>Cryobacterium</taxon>
    </lineage>
</organism>
<feature type="compositionally biased region" description="Pro residues" evidence="1">
    <location>
        <begin position="409"/>
        <end position="421"/>
    </location>
</feature>
<protein>
    <submittedName>
        <fullName evidence="3">HNH endonuclease</fullName>
    </submittedName>
</protein>